<dbReference type="EMBL" id="JAPDOD010000031">
    <property type="protein sequence ID" value="MDA0164192.1"/>
    <property type="molecule type" value="Genomic_DNA"/>
</dbReference>
<dbReference type="InterPro" id="IPR005543">
    <property type="entry name" value="PASTA_dom"/>
</dbReference>
<keyword evidence="4" id="KW-1185">Reference proteome</keyword>
<evidence type="ECO:0000259" key="2">
    <source>
        <dbReference type="PROSITE" id="PS51178"/>
    </source>
</evidence>
<name>A0A9X3S491_9ACTN</name>
<organism evidence="3 4">
    <name type="scientific">Solirubrobacter ginsenosidimutans</name>
    <dbReference type="NCBI Taxonomy" id="490573"/>
    <lineage>
        <taxon>Bacteria</taxon>
        <taxon>Bacillati</taxon>
        <taxon>Actinomycetota</taxon>
        <taxon>Thermoleophilia</taxon>
        <taxon>Solirubrobacterales</taxon>
        <taxon>Solirubrobacteraceae</taxon>
        <taxon>Solirubrobacter</taxon>
    </lineage>
</organism>
<evidence type="ECO:0000313" key="4">
    <source>
        <dbReference type="Proteomes" id="UP001149140"/>
    </source>
</evidence>
<dbReference type="Gene3D" id="2.60.40.10">
    <property type="entry name" value="Immunoglobulins"/>
    <property type="match status" value="1"/>
</dbReference>
<dbReference type="Pfam" id="PF03793">
    <property type="entry name" value="PASTA"/>
    <property type="match status" value="1"/>
</dbReference>
<feature type="chain" id="PRO_5040845228" evidence="1">
    <location>
        <begin position="19"/>
        <end position="178"/>
    </location>
</feature>
<keyword evidence="1" id="KW-0732">Signal</keyword>
<dbReference type="GO" id="GO:0005975">
    <property type="term" value="P:carbohydrate metabolic process"/>
    <property type="evidence" value="ECO:0007669"/>
    <property type="project" value="UniProtKB-ARBA"/>
</dbReference>
<dbReference type="Gene3D" id="3.30.10.20">
    <property type="match status" value="1"/>
</dbReference>
<dbReference type="SUPFAM" id="SSF54184">
    <property type="entry name" value="Penicillin-binding protein 2x (pbp-2x), c-terminal domain"/>
    <property type="match status" value="1"/>
</dbReference>
<dbReference type="Proteomes" id="UP001149140">
    <property type="component" value="Unassembled WGS sequence"/>
</dbReference>
<dbReference type="CDD" id="cd06577">
    <property type="entry name" value="PASTA_pknB"/>
    <property type="match status" value="1"/>
</dbReference>
<comment type="caution">
    <text evidence="3">The sequence shown here is derived from an EMBL/GenBank/DDBJ whole genome shotgun (WGS) entry which is preliminary data.</text>
</comment>
<reference evidence="3" key="1">
    <citation type="submission" date="2022-10" db="EMBL/GenBank/DDBJ databases">
        <title>The WGS of Solirubrobacter ginsenosidimutans DSM 21036.</title>
        <authorList>
            <person name="Jiang Z."/>
        </authorList>
    </citation>
    <scope>NUCLEOTIDE SEQUENCE</scope>
    <source>
        <strain evidence="3">DSM 21036</strain>
    </source>
</reference>
<evidence type="ECO:0000313" key="3">
    <source>
        <dbReference type="EMBL" id="MDA0164192.1"/>
    </source>
</evidence>
<dbReference type="PROSITE" id="PS51178">
    <property type="entry name" value="PASTA"/>
    <property type="match status" value="1"/>
</dbReference>
<feature type="signal peptide" evidence="1">
    <location>
        <begin position="1"/>
        <end position="18"/>
    </location>
</feature>
<sequence length="178" mass="18337">MRRLVILLAAGLVVSACGETPRPATEPRVKLKLEAPNSGGTTRDDHISIHGTVTPADATVEVMGTAASVSAGEFTADVDLQPGGNVIDVTASSPGRRPAADALRYVRDMRVDVPNVLGRSPDDATAAVRATGLTPVIQDDTNWLDRLLGSPTVCSVSPPAGTAVAKGTKVTLRTANTC</sequence>
<dbReference type="SMART" id="SM00740">
    <property type="entry name" value="PASTA"/>
    <property type="match status" value="1"/>
</dbReference>
<dbReference type="RefSeq" id="WP_270043442.1">
    <property type="nucleotide sequence ID" value="NZ_JAPDOD010000031.1"/>
</dbReference>
<dbReference type="PROSITE" id="PS51257">
    <property type="entry name" value="PROKAR_LIPOPROTEIN"/>
    <property type="match status" value="1"/>
</dbReference>
<dbReference type="AlphaFoldDB" id="A0A9X3S491"/>
<gene>
    <name evidence="3" type="ORF">OM076_28215</name>
</gene>
<dbReference type="InterPro" id="IPR013783">
    <property type="entry name" value="Ig-like_fold"/>
</dbReference>
<dbReference type="Pfam" id="PF09136">
    <property type="entry name" value="Glucodextran_B"/>
    <property type="match status" value="1"/>
</dbReference>
<accession>A0A9X3S491</accession>
<proteinExistence type="predicted"/>
<protein>
    <submittedName>
        <fullName evidence="3">PASTA domain-containing protein</fullName>
    </submittedName>
</protein>
<evidence type="ECO:0000256" key="1">
    <source>
        <dbReference type="SAM" id="SignalP"/>
    </source>
</evidence>
<feature type="domain" description="PASTA" evidence="2">
    <location>
        <begin position="107"/>
        <end position="176"/>
    </location>
</feature>